<keyword evidence="1" id="KW-1133">Transmembrane helix</keyword>
<dbReference type="AlphaFoldDB" id="A0AAE1E1R5"/>
<dbReference type="EMBL" id="JAWDGP010001641">
    <property type="protein sequence ID" value="KAK3789658.1"/>
    <property type="molecule type" value="Genomic_DNA"/>
</dbReference>
<dbReference type="Proteomes" id="UP001283361">
    <property type="component" value="Unassembled WGS sequence"/>
</dbReference>
<name>A0AAE1E1R5_9GAST</name>
<accession>A0AAE1E1R5</accession>
<protein>
    <submittedName>
        <fullName evidence="2">Uncharacterized protein</fullName>
    </submittedName>
</protein>
<feature type="transmembrane region" description="Helical" evidence="1">
    <location>
        <begin position="12"/>
        <end position="33"/>
    </location>
</feature>
<reference evidence="2" key="1">
    <citation type="journal article" date="2023" name="G3 (Bethesda)">
        <title>A reference genome for the long-term kleptoplast-retaining sea slug Elysia crispata morphotype clarki.</title>
        <authorList>
            <person name="Eastman K.E."/>
            <person name="Pendleton A.L."/>
            <person name="Shaikh M.A."/>
            <person name="Suttiyut T."/>
            <person name="Ogas R."/>
            <person name="Tomko P."/>
            <person name="Gavelis G."/>
            <person name="Widhalm J.R."/>
            <person name="Wisecaver J.H."/>
        </authorList>
    </citation>
    <scope>NUCLEOTIDE SEQUENCE</scope>
    <source>
        <strain evidence="2">ECLA1</strain>
    </source>
</reference>
<sequence length="115" mass="12513">MNRVGAVLISDRFALIAGLSFVAVAECAVGIGWRAVMDRSFKHGVLGREGLAQRHGRQIEQANSCEAWGSSPGHSDTISESVALGQELPYTITPRLYASRLERVKQQQEPTAHPN</sequence>
<keyword evidence="1" id="KW-0472">Membrane</keyword>
<comment type="caution">
    <text evidence="2">The sequence shown here is derived from an EMBL/GenBank/DDBJ whole genome shotgun (WGS) entry which is preliminary data.</text>
</comment>
<keyword evidence="3" id="KW-1185">Reference proteome</keyword>
<evidence type="ECO:0000313" key="3">
    <source>
        <dbReference type="Proteomes" id="UP001283361"/>
    </source>
</evidence>
<organism evidence="2 3">
    <name type="scientific">Elysia crispata</name>
    <name type="common">lettuce slug</name>
    <dbReference type="NCBI Taxonomy" id="231223"/>
    <lineage>
        <taxon>Eukaryota</taxon>
        <taxon>Metazoa</taxon>
        <taxon>Spiralia</taxon>
        <taxon>Lophotrochozoa</taxon>
        <taxon>Mollusca</taxon>
        <taxon>Gastropoda</taxon>
        <taxon>Heterobranchia</taxon>
        <taxon>Euthyneura</taxon>
        <taxon>Panpulmonata</taxon>
        <taxon>Sacoglossa</taxon>
        <taxon>Placobranchoidea</taxon>
        <taxon>Plakobranchidae</taxon>
        <taxon>Elysia</taxon>
    </lineage>
</organism>
<keyword evidence="1" id="KW-0812">Transmembrane</keyword>
<evidence type="ECO:0000313" key="2">
    <source>
        <dbReference type="EMBL" id="KAK3789658.1"/>
    </source>
</evidence>
<evidence type="ECO:0000256" key="1">
    <source>
        <dbReference type="SAM" id="Phobius"/>
    </source>
</evidence>
<gene>
    <name evidence="2" type="ORF">RRG08_017347</name>
</gene>
<proteinExistence type="predicted"/>